<sequence length="453" mass="51837">MKHILLIDDDAFFIKTLSNYLKRFNYEVSTETNAESALKLIDQTTFDLVITDYKLPNSDGLTVIENLKKNHPEVPVILITNYSDIRTAVKSIKLGAFEFISKPIIPDEFKIVIQKALENKEKESQSNFKKENTQKEKEQTQQSADETSLIKGVNAKAIQLWQFAKQVAPTTMSVLITGESGTGKEYVAQYIHDHSERANKKFVAVDCGALPENIASSELFGHVKGAFTGATHDKVGQFEYANGGTLFLDEIGNLAYETQVKLLRVLQEQSIRRVGDTKDIKIDVRVIAATNEMLQSAIDDNIFRLDLYHRLNEFELTTPSLRNRPEDFEEFVKFFIKIASQELNKAIPRISIKLIERLSYYDWPGNLRELKNLMKRAVLLAQDGEILEAHLPQAILEKEQPKVNLKDAKEHQEKQLILEELEKQRYNKSKVAKALDIDRSTLYNKLKQYDIKL</sequence>
<evidence type="ECO:0000259" key="9">
    <source>
        <dbReference type="PROSITE" id="PS50110"/>
    </source>
</evidence>
<feature type="domain" description="Sigma-54 factor interaction" evidence="8">
    <location>
        <begin position="150"/>
        <end position="379"/>
    </location>
</feature>
<dbReference type="Pfam" id="PF00072">
    <property type="entry name" value="Response_reg"/>
    <property type="match status" value="1"/>
</dbReference>
<dbReference type="PRINTS" id="PR01590">
    <property type="entry name" value="HTHFIS"/>
</dbReference>
<evidence type="ECO:0000256" key="7">
    <source>
        <dbReference type="SAM" id="MobiDB-lite"/>
    </source>
</evidence>
<evidence type="ECO:0000256" key="6">
    <source>
        <dbReference type="PROSITE-ProRule" id="PRU00169"/>
    </source>
</evidence>
<dbReference type="InterPro" id="IPR025943">
    <property type="entry name" value="Sigma_54_int_dom_ATP-bd_2"/>
</dbReference>
<dbReference type="InterPro" id="IPR058031">
    <property type="entry name" value="AAA_lid_NorR"/>
</dbReference>
<dbReference type="GO" id="GO:0000160">
    <property type="term" value="P:phosphorelay signal transduction system"/>
    <property type="evidence" value="ECO:0007669"/>
    <property type="project" value="InterPro"/>
</dbReference>
<evidence type="ECO:0000256" key="2">
    <source>
        <dbReference type="ARBA" id="ARBA00022840"/>
    </source>
</evidence>
<evidence type="ECO:0000256" key="1">
    <source>
        <dbReference type="ARBA" id="ARBA00022741"/>
    </source>
</evidence>
<dbReference type="Gene3D" id="1.10.8.60">
    <property type="match status" value="1"/>
</dbReference>
<dbReference type="PROSITE" id="PS50045">
    <property type="entry name" value="SIGMA54_INTERACT_4"/>
    <property type="match status" value="1"/>
</dbReference>
<dbReference type="Gene3D" id="3.40.50.300">
    <property type="entry name" value="P-loop containing nucleotide triphosphate hydrolases"/>
    <property type="match status" value="1"/>
</dbReference>
<reference evidence="10 11" key="1">
    <citation type="submission" date="2016-10" db="EMBL/GenBank/DDBJ databases">
        <authorList>
            <person name="de Groot N.N."/>
        </authorList>
    </citation>
    <scope>NUCLEOTIDE SEQUENCE [LARGE SCALE GENOMIC DNA]</scope>
    <source>
        <strain evidence="10 11">DSM 23581</strain>
    </source>
</reference>
<dbReference type="PANTHER" id="PTHR32071:SF81">
    <property type="entry name" value="PROPIONATE CATABOLISM OPERON REGULATORY PROTEIN"/>
    <property type="match status" value="1"/>
</dbReference>
<dbReference type="FunFam" id="3.40.50.300:FF:000006">
    <property type="entry name" value="DNA-binding transcriptional regulator NtrC"/>
    <property type="match status" value="1"/>
</dbReference>
<keyword evidence="6" id="KW-0597">Phosphoprotein</keyword>
<dbReference type="SUPFAM" id="SSF52172">
    <property type="entry name" value="CheY-like"/>
    <property type="match status" value="1"/>
</dbReference>
<dbReference type="InterPro" id="IPR001789">
    <property type="entry name" value="Sig_transdc_resp-reg_receiver"/>
</dbReference>
<dbReference type="SMART" id="SM00448">
    <property type="entry name" value="REC"/>
    <property type="match status" value="1"/>
</dbReference>
<dbReference type="InterPro" id="IPR009057">
    <property type="entry name" value="Homeodomain-like_sf"/>
</dbReference>
<proteinExistence type="predicted"/>
<dbReference type="Pfam" id="PF00158">
    <property type="entry name" value="Sigma54_activat"/>
    <property type="match status" value="1"/>
</dbReference>
<dbReference type="PROSITE" id="PS00676">
    <property type="entry name" value="SIGMA54_INTERACT_2"/>
    <property type="match status" value="1"/>
</dbReference>
<dbReference type="InterPro" id="IPR002078">
    <property type="entry name" value="Sigma_54_int"/>
</dbReference>
<dbReference type="SUPFAM" id="SSF52540">
    <property type="entry name" value="P-loop containing nucleoside triphosphate hydrolases"/>
    <property type="match status" value="1"/>
</dbReference>
<evidence type="ECO:0000256" key="4">
    <source>
        <dbReference type="ARBA" id="ARBA00023125"/>
    </source>
</evidence>
<dbReference type="PROSITE" id="PS00675">
    <property type="entry name" value="SIGMA54_INTERACT_1"/>
    <property type="match status" value="1"/>
</dbReference>
<keyword evidence="5" id="KW-0804">Transcription</keyword>
<feature type="region of interest" description="Disordered" evidence="7">
    <location>
        <begin position="122"/>
        <end position="146"/>
    </location>
</feature>
<name>A0A1H4CQK9_9FLAO</name>
<organism evidence="10 11">
    <name type="scientific">Psychroflexus halocasei</name>
    <dbReference type="NCBI Taxonomy" id="908615"/>
    <lineage>
        <taxon>Bacteria</taxon>
        <taxon>Pseudomonadati</taxon>
        <taxon>Bacteroidota</taxon>
        <taxon>Flavobacteriia</taxon>
        <taxon>Flavobacteriales</taxon>
        <taxon>Flavobacteriaceae</taxon>
        <taxon>Psychroflexus</taxon>
    </lineage>
</organism>
<dbReference type="SUPFAM" id="SSF46689">
    <property type="entry name" value="Homeodomain-like"/>
    <property type="match status" value="1"/>
</dbReference>
<protein>
    <submittedName>
        <fullName evidence="10">Two-component system, NtrC family, response regulator HydG</fullName>
    </submittedName>
</protein>
<feature type="domain" description="Response regulatory" evidence="9">
    <location>
        <begin position="3"/>
        <end position="117"/>
    </location>
</feature>
<evidence type="ECO:0000259" key="8">
    <source>
        <dbReference type="PROSITE" id="PS50045"/>
    </source>
</evidence>
<evidence type="ECO:0000313" key="11">
    <source>
        <dbReference type="Proteomes" id="UP000198820"/>
    </source>
</evidence>
<dbReference type="RefSeq" id="WP_093244728.1">
    <property type="nucleotide sequence ID" value="NZ_FNQF01000008.1"/>
</dbReference>
<dbReference type="InterPro" id="IPR025944">
    <property type="entry name" value="Sigma_54_int_dom_CS"/>
</dbReference>
<dbReference type="SMART" id="SM00382">
    <property type="entry name" value="AAA"/>
    <property type="match status" value="1"/>
</dbReference>
<dbReference type="Gene3D" id="1.10.10.60">
    <property type="entry name" value="Homeodomain-like"/>
    <property type="match status" value="1"/>
</dbReference>
<evidence type="ECO:0000313" key="10">
    <source>
        <dbReference type="EMBL" id="SEA62568.1"/>
    </source>
</evidence>
<dbReference type="CDD" id="cd00009">
    <property type="entry name" value="AAA"/>
    <property type="match status" value="1"/>
</dbReference>
<dbReference type="AlphaFoldDB" id="A0A1H4CQK9"/>
<gene>
    <name evidence="10" type="ORF">SAMN05421540_108108</name>
</gene>
<dbReference type="InterPro" id="IPR003593">
    <property type="entry name" value="AAA+_ATPase"/>
</dbReference>
<dbReference type="Pfam" id="PF02954">
    <property type="entry name" value="HTH_8"/>
    <property type="match status" value="1"/>
</dbReference>
<keyword evidence="4" id="KW-0238">DNA-binding</keyword>
<feature type="modified residue" description="4-aspartylphosphate" evidence="6">
    <location>
        <position position="52"/>
    </location>
</feature>
<accession>A0A1H4CQK9</accession>
<keyword evidence="2" id="KW-0067">ATP-binding</keyword>
<dbReference type="Pfam" id="PF25601">
    <property type="entry name" value="AAA_lid_14"/>
    <property type="match status" value="1"/>
</dbReference>
<keyword evidence="1" id="KW-0547">Nucleotide-binding</keyword>
<evidence type="ECO:0000256" key="3">
    <source>
        <dbReference type="ARBA" id="ARBA00023015"/>
    </source>
</evidence>
<dbReference type="EMBL" id="FNQF01000008">
    <property type="protein sequence ID" value="SEA62568.1"/>
    <property type="molecule type" value="Genomic_DNA"/>
</dbReference>
<dbReference type="InterPro" id="IPR011006">
    <property type="entry name" value="CheY-like_superfamily"/>
</dbReference>
<dbReference type="STRING" id="908615.SAMN05421540_108108"/>
<dbReference type="Gene3D" id="3.40.50.2300">
    <property type="match status" value="1"/>
</dbReference>
<dbReference type="GO" id="GO:0043565">
    <property type="term" value="F:sequence-specific DNA binding"/>
    <property type="evidence" value="ECO:0007669"/>
    <property type="project" value="InterPro"/>
</dbReference>
<dbReference type="InterPro" id="IPR025662">
    <property type="entry name" value="Sigma_54_int_dom_ATP-bd_1"/>
</dbReference>
<dbReference type="InterPro" id="IPR027417">
    <property type="entry name" value="P-loop_NTPase"/>
</dbReference>
<keyword evidence="3" id="KW-0805">Transcription regulation</keyword>
<dbReference type="Proteomes" id="UP000198820">
    <property type="component" value="Unassembled WGS sequence"/>
</dbReference>
<dbReference type="GO" id="GO:0005524">
    <property type="term" value="F:ATP binding"/>
    <property type="evidence" value="ECO:0007669"/>
    <property type="project" value="UniProtKB-KW"/>
</dbReference>
<feature type="compositionally biased region" description="Basic and acidic residues" evidence="7">
    <location>
        <begin position="122"/>
        <end position="139"/>
    </location>
</feature>
<dbReference type="InterPro" id="IPR002197">
    <property type="entry name" value="HTH_Fis"/>
</dbReference>
<dbReference type="PROSITE" id="PS00688">
    <property type="entry name" value="SIGMA54_INTERACT_3"/>
    <property type="match status" value="1"/>
</dbReference>
<keyword evidence="11" id="KW-1185">Reference proteome</keyword>
<dbReference type="GO" id="GO:0006355">
    <property type="term" value="P:regulation of DNA-templated transcription"/>
    <property type="evidence" value="ECO:0007669"/>
    <property type="project" value="InterPro"/>
</dbReference>
<evidence type="ECO:0000256" key="5">
    <source>
        <dbReference type="ARBA" id="ARBA00023163"/>
    </source>
</evidence>
<dbReference type="PROSITE" id="PS50110">
    <property type="entry name" value="RESPONSE_REGULATORY"/>
    <property type="match status" value="1"/>
</dbReference>
<dbReference type="PANTHER" id="PTHR32071">
    <property type="entry name" value="TRANSCRIPTIONAL REGULATORY PROTEIN"/>
    <property type="match status" value="1"/>
</dbReference>